<dbReference type="Proteomes" id="UP000070121">
    <property type="component" value="Unassembled WGS sequence"/>
</dbReference>
<name>A0A135U347_9PEZI</name>
<dbReference type="InterPro" id="IPR032710">
    <property type="entry name" value="NTF2-like_dom_sf"/>
</dbReference>
<dbReference type="OrthoDB" id="2830113at2759"/>
<dbReference type="Pfam" id="PF07366">
    <property type="entry name" value="SnoaL"/>
    <property type="match status" value="1"/>
</dbReference>
<gene>
    <name evidence="1" type="ORF">CSAL01_05468</name>
</gene>
<evidence type="ECO:0000313" key="2">
    <source>
        <dbReference type="Proteomes" id="UP000070121"/>
    </source>
</evidence>
<protein>
    <submittedName>
        <fullName evidence="1">SnoaL-like polyketide cyclase</fullName>
    </submittedName>
</protein>
<dbReference type="AlphaFoldDB" id="A0A135U347"/>
<dbReference type="Gene3D" id="3.10.450.50">
    <property type="match status" value="1"/>
</dbReference>
<accession>A0A135U347</accession>
<dbReference type="SUPFAM" id="SSF54427">
    <property type="entry name" value="NTF2-like"/>
    <property type="match status" value="1"/>
</dbReference>
<dbReference type="GO" id="GO:0030638">
    <property type="term" value="P:polyketide metabolic process"/>
    <property type="evidence" value="ECO:0007669"/>
    <property type="project" value="InterPro"/>
</dbReference>
<proteinExistence type="predicted"/>
<comment type="caution">
    <text evidence="1">The sequence shown here is derived from an EMBL/GenBank/DDBJ whole genome shotgun (WGS) entry which is preliminary data.</text>
</comment>
<dbReference type="EMBL" id="JFFI01001763">
    <property type="protein sequence ID" value="KXH54821.1"/>
    <property type="molecule type" value="Genomic_DNA"/>
</dbReference>
<organism evidence="1 2">
    <name type="scientific">Colletotrichum salicis</name>
    <dbReference type="NCBI Taxonomy" id="1209931"/>
    <lineage>
        <taxon>Eukaryota</taxon>
        <taxon>Fungi</taxon>
        <taxon>Dikarya</taxon>
        <taxon>Ascomycota</taxon>
        <taxon>Pezizomycotina</taxon>
        <taxon>Sordariomycetes</taxon>
        <taxon>Hypocreomycetidae</taxon>
        <taxon>Glomerellales</taxon>
        <taxon>Glomerellaceae</taxon>
        <taxon>Colletotrichum</taxon>
        <taxon>Colletotrichum acutatum species complex</taxon>
    </lineage>
</organism>
<reference evidence="1 2" key="1">
    <citation type="submission" date="2014-02" db="EMBL/GenBank/DDBJ databases">
        <title>The genome sequence of Colletotrichum salicis CBS 607.94.</title>
        <authorList>
            <person name="Baroncelli R."/>
            <person name="Thon M.R."/>
        </authorList>
    </citation>
    <scope>NUCLEOTIDE SEQUENCE [LARGE SCALE GENOMIC DNA]</scope>
    <source>
        <strain evidence="1 2">CBS 607.94</strain>
    </source>
</reference>
<evidence type="ECO:0000313" key="1">
    <source>
        <dbReference type="EMBL" id="KXH54821.1"/>
    </source>
</evidence>
<keyword evidence="2" id="KW-1185">Reference proteome</keyword>
<sequence length="277" mass="31482">MSTSKKETEETFRKIIDNCNAGNEAGLEFLLHMRCIGFNGEDCLTGDFAHRLNRPFGANSTNVVKIDTILVDGFSSNLAARLINKTTLRDSGTVFEYAEIVFSEFTNASLLWWRSLRDEDAVFSREFSTVSTMPSPPPASQPSSEMSVQDMKTFYQRYIKCINDKTMTRNFAQFCQPELIHNDRKFSIAEYIPLISESQDAIDDLYFEIDEMVADEETQQIAARLEFTGTPVKEWGGAKPNGNEVEFHEHAIYQLVGGKISRVSSVIELDVYRQQMM</sequence>
<dbReference type="InterPro" id="IPR009959">
    <property type="entry name" value="Cyclase_SnoaL-like"/>
</dbReference>